<gene>
    <name evidence="1" type="ORF">PQO03_03400</name>
</gene>
<organism evidence="1 2">
    <name type="scientific">Lentisphaera profundi</name>
    <dbReference type="NCBI Taxonomy" id="1658616"/>
    <lineage>
        <taxon>Bacteria</taxon>
        <taxon>Pseudomonadati</taxon>
        <taxon>Lentisphaerota</taxon>
        <taxon>Lentisphaeria</taxon>
        <taxon>Lentisphaerales</taxon>
        <taxon>Lentisphaeraceae</taxon>
        <taxon>Lentisphaera</taxon>
    </lineage>
</organism>
<evidence type="ECO:0008006" key="3">
    <source>
        <dbReference type="Google" id="ProtNLM"/>
    </source>
</evidence>
<evidence type="ECO:0000313" key="2">
    <source>
        <dbReference type="Proteomes" id="UP001214250"/>
    </source>
</evidence>
<name>A0ABY7VSX7_9BACT</name>
<dbReference type="EMBL" id="CP117811">
    <property type="protein sequence ID" value="WDE97006.1"/>
    <property type="molecule type" value="Genomic_DNA"/>
</dbReference>
<accession>A0ABY7VSX7</accession>
<dbReference type="Proteomes" id="UP001214250">
    <property type="component" value="Chromosome 1"/>
</dbReference>
<reference evidence="1 2" key="1">
    <citation type="submission" date="2023-02" db="EMBL/GenBank/DDBJ databases">
        <title>Genome sequence of Lentisphaera profundi SAORIC-696.</title>
        <authorList>
            <person name="Kim e."/>
            <person name="Cho J.-C."/>
            <person name="Choi A."/>
            <person name="Kang I."/>
        </authorList>
    </citation>
    <scope>NUCLEOTIDE SEQUENCE [LARGE SCALE GENOMIC DNA]</scope>
    <source>
        <strain evidence="1 2">SAORIC-696</strain>
    </source>
</reference>
<sequence>MNFNYKSIDTHKPNSEFQFDGHSVFLKAKTYAGDFIFAEVGDEHEDLYVLVDKGTKQPALHFHLHPELPMGNRADLLNCPWLFDQGDFESDVFADSLFNQVEKQDFTYAKEAEFRGSGKIDSWEGEGECSFAFALYHCDESPSSPYFIVCEYGDGADSQICCMIGDLINN</sequence>
<protein>
    <recommendedName>
        <fullName evidence="3">DUF4241 domain-containing protein</fullName>
    </recommendedName>
</protein>
<keyword evidence="2" id="KW-1185">Reference proteome</keyword>
<evidence type="ECO:0000313" key="1">
    <source>
        <dbReference type="EMBL" id="WDE97006.1"/>
    </source>
</evidence>
<proteinExistence type="predicted"/>
<dbReference type="RefSeq" id="WP_274151127.1">
    <property type="nucleotide sequence ID" value="NZ_CP117811.1"/>
</dbReference>